<dbReference type="PANTHER" id="PTHR35936:SF19">
    <property type="entry name" value="AMINO-ACID-BINDING PROTEIN YXEM-RELATED"/>
    <property type="match status" value="1"/>
</dbReference>
<dbReference type="SUPFAM" id="SSF53850">
    <property type="entry name" value="Periplasmic binding protein-like II"/>
    <property type="match status" value="1"/>
</dbReference>
<gene>
    <name evidence="2" type="primary">LOC106158588</name>
</gene>
<dbReference type="RefSeq" id="XP_013390095.1">
    <property type="nucleotide sequence ID" value="XM_013534641.1"/>
</dbReference>
<protein>
    <submittedName>
        <fullName evidence="2">Uncharacterized protein LOC106158588</fullName>
    </submittedName>
</protein>
<organism evidence="1 2">
    <name type="scientific">Lingula anatina</name>
    <name type="common">Brachiopod</name>
    <name type="synonym">Lingula unguis</name>
    <dbReference type="NCBI Taxonomy" id="7574"/>
    <lineage>
        <taxon>Eukaryota</taxon>
        <taxon>Metazoa</taxon>
        <taxon>Spiralia</taxon>
        <taxon>Lophotrochozoa</taxon>
        <taxon>Brachiopoda</taxon>
        <taxon>Linguliformea</taxon>
        <taxon>Lingulata</taxon>
        <taxon>Lingulida</taxon>
        <taxon>Linguloidea</taxon>
        <taxon>Lingulidae</taxon>
        <taxon>Lingula</taxon>
    </lineage>
</organism>
<dbReference type="OrthoDB" id="5984008at2759"/>
<dbReference type="KEGG" id="lak:106158588"/>
<dbReference type="AlphaFoldDB" id="A0A1S3HVN2"/>
<reference evidence="2" key="1">
    <citation type="submission" date="2025-08" db="UniProtKB">
        <authorList>
            <consortium name="RefSeq"/>
        </authorList>
    </citation>
    <scope>IDENTIFICATION</scope>
    <source>
        <tissue evidence="2">Gonads</tissue>
    </source>
</reference>
<accession>A0A1S3HVN2</accession>
<evidence type="ECO:0000313" key="1">
    <source>
        <dbReference type="Proteomes" id="UP000085678"/>
    </source>
</evidence>
<dbReference type="InParanoid" id="A0A1S3HVN2"/>
<dbReference type="Gene3D" id="3.40.190.10">
    <property type="entry name" value="Periplasmic binding protein-like II"/>
    <property type="match status" value="2"/>
</dbReference>
<sequence>MAARVRLMGRWYDACTGWFRTLERIQVFSFSSSFLKPLICYLYVKTGNAVLFPPRNLANKKIGLVDGWITDEKCLARWTDVTNQDNMTVVHAPSAGDIVANLKSGEMDVAFLPAITMAGYASGANPGVEKVPGDGFYCTLAGNGMMTRKDNDFNSHWNVGFSKLVSSGKFKKLCDAAATKHGFRGPVDCVDG</sequence>
<dbReference type="GeneID" id="106158588"/>
<keyword evidence="1" id="KW-1185">Reference proteome</keyword>
<evidence type="ECO:0000313" key="2">
    <source>
        <dbReference type="RefSeq" id="XP_013390095.1"/>
    </source>
</evidence>
<dbReference type="PANTHER" id="PTHR35936">
    <property type="entry name" value="MEMBRANE-BOUND LYTIC MUREIN TRANSGLYCOSYLASE F"/>
    <property type="match status" value="1"/>
</dbReference>
<proteinExistence type="predicted"/>
<name>A0A1S3HVN2_LINAN</name>
<dbReference type="Proteomes" id="UP000085678">
    <property type="component" value="Unplaced"/>
</dbReference>